<reference evidence="5" key="1">
    <citation type="journal article" date="2018" name="Nat. Microbiol.">
        <title>Leveraging single-cell genomics to expand the fungal tree of life.</title>
        <authorList>
            <person name="Ahrendt S.R."/>
            <person name="Quandt C.A."/>
            <person name="Ciobanu D."/>
            <person name="Clum A."/>
            <person name="Salamov A."/>
            <person name="Andreopoulos B."/>
            <person name="Cheng J.F."/>
            <person name="Woyke T."/>
            <person name="Pelin A."/>
            <person name="Henrissat B."/>
            <person name="Reynolds N.K."/>
            <person name="Benny G.L."/>
            <person name="Smith M.E."/>
            <person name="James T.Y."/>
            <person name="Grigoriev I.V."/>
        </authorList>
    </citation>
    <scope>NUCLEOTIDE SEQUENCE [LARGE SCALE GENOMIC DNA]</scope>
    <source>
        <strain evidence="5">CSF55</strain>
    </source>
</reference>
<feature type="coiled-coil region" evidence="3">
    <location>
        <begin position="31"/>
        <end position="191"/>
    </location>
</feature>
<dbReference type="GO" id="GO:0007059">
    <property type="term" value="P:chromosome segregation"/>
    <property type="evidence" value="ECO:0007669"/>
    <property type="project" value="TreeGrafter"/>
</dbReference>
<dbReference type="GO" id="GO:0005871">
    <property type="term" value="C:kinesin complex"/>
    <property type="evidence" value="ECO:0007669"/>
    <property type="project" value="TreeGrafter"/>
</dbReference>
<dbReference type="GO" id="GO:0047496">
    <property type="term" value="P:vesicle transport along microtubule"/>
    <property type="evidence" value="ECO:0007669"/>
    <property type="project" value="TreeGrafter"/>
</dbReference>
<evidence type="ECO:0000313" key="5">
    <source>
        <dbReference type="Proteomes" id="UP000281549"/>
    </source>
</evidence>
<dbReference type="Proteomes" id="UP000281549">
    <property type="component" value="Unassembled WGS sequence"/>
</dbReference>
<evidence type="ECO:0000256" key="2">
    <source>
        <dbReference type="ARBA" id="ARBA00023054"/>
    </source>
</evidence>
<protein>
    <recommendedName>
        <fullName evidence="6">NUDE domain-containing protein</fullName>
    </recommendedName>
</protein>
<dbReference type="InterPro" id="IPR033494">
    <property type="entry name" value="NUDE"/>
</dbReference>
<evidence type="ECO:0000256" key="1">
    <source>
        <dbReference type="ARBA" id="ARBA00007429"/>
    </source>
</evidence>
<dbReference type="GO" id="GO:0000776">
    <property type="term" value="C:kinetochore"/>
    <property type="evidence" value="ECO:0007669"/>
    <property type="project" value="TreeGrafter"/>
</dbReference>
<dbReference type="AlphaFoldDB" id="A0A4P9YFA1"/>
<dbReference type="GO" id="GO:0008017">
    <property type="term" value="F:microtubule binding"/>
    <property type="evidence" value="ECO:0007669"/>
    <property type="project" value="InterPro"/>
</dbReference>
<sequence>MQCDDIPEFCPSEGNDIEFYKINYPKLIQRLKEVQESFDEFQSSSKEYEHELERELESLESRNKELLLKVQQLSRNEEMLRARLANTIQEQHESSDQLQDELLKLKENLKARNAEIINLENENEELENRNRYLKNYHKQIRILESTVLDYKTKYQNLLENTILTEAELEKKAQLEIDVQRLKDELDLSTELSVAQRDKQKVAPSSPIDLTTFDENTSIDMLSEINRRVKVNYRNACFIASRIKAFIMPVKNWSDYGQEKVVL</sequence>
<keyword evidence="2 3" id="KW-0175">Coiled coil</keyword>
<dbReference type="GO" id="GO:0007020">
    <property type="term" value="P:microtubule nucleation"/>
    <property type="evidence" value="ECO:0007669"/>
    <property type="project" value="TreeGrafter"/>
</dbReference>
<dbReference type="Gene3D" id="6.10.250.1080">
    <property type="match status" value="1"/>
</dbReference>
<dbReference type="EMBL" id="ML005931">
    <property type="protein sequence ID" value="RKP17271.1"/>
    <property type="molecule type" value="Genomic_DNA"/>
</dbReference>
<evidence type="ECO:0008006" key="6">
    <source>
        <dbReference type="Google" id="ProtNLM"/>
    </source>
</evidence>
<proteinExistence type="inferred from homology"/>
<accession>A0A4P9YFA1</accession>
<dbReference type="PANTHER" id="PTHR10921:SF1">
    <property type="entry name" value="NUCLEAR DISTRIBUTION PROTEIN NUDE HOMOLOG"/>
    <property type="match status" value="1"/>
</dbReference>
<dbReference type="PANTHER" id="PTHR10921">
    <property type="entry name" value="NUCLEAR DISTRIBUTION PROTEIN NUDE HOMOLOG 1"/>
    <property type="match status" value="1"/>
</dbReference>
<dbReference type="GO" id="GO:0000132">
    <property type="term" value="P:establishment of mitotic spindle orientation"/>
    <property type="evidence" value="ECO:0007669"/>
    <property type="project" value="TreeGrafter"/>
</dbReference>
<evidence type="ECO:0000313" key="4">
    <source>
        <dbReference type="EMBL" id="RKP17271.1"/>
    </source>
</evidence>
<dbReference type="GO" id="GO:0051642">
    <property type="term" value="P:centrosome localization"/>
    <property type="evidence" value="ECO:0007669"/>
    <property type="project" value="TreeGrafter"/>
</dbReference>
<name>A0A4P9YFA1_ROZAC</name>
<organism evidence="4 5">
    <name type="scientific">Rozella allomycis (strain CSF55)</name>
    <dbReference type="NCBI Taxonomy" id="988480"/>
    <lineage>
        <taxon>Eukaryota</taxon>
        <taxon>Fungi</taxon>
        <taxon>Fungi incertae sedis</taxon>
        <taxon>Cryptomycota</taxon>
        <taxon>Cryptomycota incertae sedis</taxon>
        <taxon>Rozella</taxon>
    </lineage>
</organism>
<comment type="similarity">
    <text evidence="1">Belongs to the nudE family.</text>
</comment>
<gene>
    <name evidence="4" type="ORF">ROZALSC1DRAFT_30900</name>
</gene>
<evidence type="ECO:0000256" key="3">
    <source>
        <dbReference type="SAM" id="Coils"/>
    </source>
</evidence>